<protein>
    <submittedName>
        <fullName evidence="2">Uncharacterized protein</fullName>
    </submittedName>
</protein>
<proteinExistence type="predicted"/>
<accession>A0AA35YKI0</accession>
<evidence type="ECO:0000313" key="2">
    <source>
        <dbReference type="EMBL" id="CAI9275655.1"/>
    </source>
</evidence>
<dbReference type="Proteomes" id="UP001177003">
    <property type="component" value="Chromosome 3"/>
</dbReference>
<dbReference type="EMBL" id="OX465079">
    <property type="protein sequence ID" value="CAI9275655.1"/>
    <property type="molecule type" value="Genomic_DNA"/>
</dbReference>
<feature type="compositionally biased region" description="Polar residues" evidence="1">
    <location>
        <begin position="102"/>
        <end position="118"/>
    </location>
</feature>
<reference evidence="2" key="1">
    <citation type="submission" date="2023-04" db="EMBL/GenBank/DDBJ databases">
        <authorList>
            <person name="Vijverberg K."/>
            <person name="Xiong W."/>
            <person name="Schranz E."/>
        </authorList>
    </citation>
    <scope>NUCLEOTIDE SEQUENCE</scope>
</reference>
<name>A0AA35YKI0_LACSI</name>
<feature type="region of interest" description="Disordered" evidence="1">
    <location>
        <begin position="93"/>
        <end position="118"/>
    </location>
</feature>
<keyword evidence="3" id="KW-1185">Reference proteome</keyword>
<dbReference type="AlphaFoldDB" id="A0AA35YKI0"/>
<organism evidence="2 3">
    <name type="scientific">Lactuca saligna</name>
    <name type="common">Willowleaf lettuce</name>
    <dbReference type="NCBI Taxonomy" id="75948"/>
    <lineage>
        <taxon>Eukaryota</taxon>
        <taxon>Viridiplantae</taxon>
        <taxon>Streptophyta</taxon>
        <taxon>Embryophyta</taxon>
        <taxon>Tracheophyta</taxon>
        <taxon>Spermatophyta</taxon>
        <taxon>Magnoliopsida</taxon>
        <taxon>eudicotyledons</taxon>
        <taxon>Gunneridae</taxon>
        <taxon>Pentapetalae</taxon>
        <taxon>asterids</taxon>
        <taxon>campanulids</taxon>
        <taxon>Asterales</taxon>
        <taxon>Asteraceae</taxon>
        <taxon>Cichorioideae</taxon>
        <taxon>Cichorieae</taxon>
        <taxon>Lactucinae</taxon>
        <taxon>Lactuca</taxon>
    </lineage>
</organism>
<dbReference type="PANTHER" id="PTHR36388">
    <property type="entry name" value="OS02G0469000 PROTEIN"/>
    <property type="match status" value="1"/>
</dbReference>
<evidence type="ECO:0000313" key="3">
    <source>
        <dbReference type="Proteomes" id="UP001177003"/>
    </source>
</evidence>
<sequence length="226" mass="25367">MKDINFGCNIFGKVVLVIDLFFSPPTPNETILLSLIRLVFTPDLAWVNSCLIEDPEISKTNIDSLKEALLSILDHHSEIFSPYENELELDNSNDIIDPEKSPSPTEEVTDANGDSGNESCDVLSPLNHPFLPNFNDEMMKIEYSDSDSGSDSDLGFRLSELVMEPESEDIFKVWELDIPVEEDELVKELKEALSENDATTREPRMKSLKIESLDSLVESIANLSLK</sequence>
<gene>
    <name evidence="2" type="ORF">LSALG_LOCUS15675</name>
</gene>
<evidence type="ECO:0000256" key="1">
    <source>
        <dbReference type="SAM" id="MobiDB-lite"/>
    </source>
</evidence>
<dbReference type="PANTHER" id="PTHR36388:SF1">
    <property type="entry name" value="OS02G0469000 PROTEIN"/>
    <property type="match status" value="1"/>
</dbReference>